<gene>
    <name evidence="1" type="ORF">ACGSLL_20435</name>
</gene>
<reference evidence="1 2" key="1">
    <citation type="submission" date="2024-10" db="EMBL/GenBank/DDBJ databases">
        <title>Whole genome of Pseudomonas sp Strain RB5.</title>
        <authorList>
            <person name="Selami N."/>
        </authorList>
    </citation>
    <scope>NUCLEOTIDE SEQUENCE [LARGE SCALE GENOMIC DNA]</scope>
    <source>
        <strain evidence="1 2">RB5</strain>
    </source>
</reference>
<proteinExistence type="predicted"/>
<accession>A0ABW7DFC7</accession>
<evidence type="ECO:0000313" key="2">
    <source>
        <dbReference type="Proteomes" id="UP001605918"/>
    </source>
</evidence>
<organism evidence="1 2">
    <name type="scientific">Pseudomonas retamae</name>
    <dbReference type="NCBI Taxonomy" id="702110"/>
    <lineage>
        <taxon>Bacteria</taxon>
        <taxon>Pseudomonadati</taxon>
        <taxon>Pseudomonadota</taxon>
        <taxon>Gammaproteobacteria</taxon>
        <taxon>Pseudomonadales</taxon>
        <taxon>Pseudomonadaceae</taxon>
        <taxon>Pseudomonas</taxon>
    </lineage>
</organism>
<dbReference type="Proteomes" id="UP001605918">
    <property type="component" value="Unassembled WGS sequence"/>
</dbReference>
<comment type="caution">
    <text evidence="1">The sequence shown here is derived from an EMBL/GenBank/DDBJ whole genome shotgun (WGS) entry which is preliminary data.</text>
</comment>
<dbReference type="EMBL" id="JBIEIL010000010">
    <property type="protein sequence ID" value="MFG6206727.1"/>
    <property type="molecule type" value="Genomic_DNA"/>
</dbReference>
<protein>
    <submittedName>
        <fullName evidence="1">Uncharacterized protein</fullName>
    </submittedName>
</protein>
<dbReference type="RefSeq" id="WP_394507716.1">
    <property type="nucleotide sequence ID" value="NZ_JBIEIL010000010.1"/>
</dbReference>
<keyword evidence="2" id="KW-1185">Reference proteome</keyword>
<name>A0ABW7DFC7_9PSED</name>
<evidence type="ECO:0000313" key="1">
    <source>
        <dbReference type="EMBL" id="MFG6206727.1"/>
    </source>
</evidence>
<sequence>MNTISIDADIKAKWADGHSSYSPGTAEELALIGIDLLVKALGTEAAQQFIKQVFERYPVEVTAQEMTEKG</sequence>